<dbReference type="STRING" id="1805483.A0A177EE89"/>
<dbReference type="SMART" id="SM00490">
    <property type="entry name" value="HELICc"/>
    <property type="match status" value="1"/>
</dbReference>
<accession>A0A177EE89</accession>
<dbReference type="InterPro" id="IPR038718">
    <property type="entry name" value="SNF2-like_sf"/>
</dbReference>
<organism evidence="6 7">
    <name type="scientific">Nematocida displodere</name>
    <dbReference type="NCBI Taxonomy" id="1805483"/>
    <lineage>
        <taxon>Eukaryota</taxon>
        <taxon>Fungi</taxon>
        <taxon>Fungi incertae sedis</taxon>
        <taxon>Microsporidia</taxon>
        <taxon>Nematocida</taxon>
    </lineage>
</organism>
<dbReference type="AlphaFoldDB" id="A0A177EE89"/>
<dbReference type="CDD" id="cd18793">
    <property type="entry name" value="SF2_C_SNF"/>
    <property type="match status" value="1"/>
</dbReference>
<dbReference type="RefSeq" id="XP_067544633.1">
    <property type="nucleotide sequence ID" value="XM_067689159.1"/>
</dbReference>
<dbReference type="PANTHER" id="PTHR45766:SF6">
    <property type="entry name" value="SWI_SNF-RELATED MATRIX-ASSOCIATED ACTIN-DEPENDENT REGULATOR OF CHROMATIN SUBFAMILY A-LIKE PROTEIN 1"/>
    <property type="match status" value="1"/>
</dbReference>
<dbReference type="SUPFAM" id="SSF52540">
    <property type="entry name" value="P-loop containing nucleoside triphosphate hydrolases"/>
    <property type="match status" value="2"/>
</dbReference>
<keyword evidence="2" id="KW-0378">Hydrolase</keyword>
<evidence type="ECO:0000256" key="1">
    <source>
        <dbReference type="ARBA" id="ARBA00022741"/>
    </source>
</evidence>
<dbReference type="GO" id="GO:0005524">
    <property type="term" value="F:ATP binding"/>
    <property type="evidence" value="ECO:0007669"/>
    <property type="project" value="InterPro"/>
</dbReference>
<sequence>MPKEEEVLTRLKEQGLPGFSGAKGGGPVQPTRYTVSLLSGSQLKIFPSTKQVAEHLYHEERATFSVASNTWTFPVTAWEGLQRSLPALSVSGPPNSLIAYLAAKQREKGGAGGDEIATCLFIRGSTEKIDLFPFQQDSVRQAAQQNYRILIADDMGLGKTIQAIAIATTYMKNHGTQGRALLVIAPATLRADWGVEAVKYLTDRACSVEEYLATKENTGGEVVVVIDTYQMVTKKIERLDEKCFFMAIVDESHSLKNSESQRGTHIVPFLVQMKHVVLLSGTPALSRPLELFTQISIAAPGMFNEREYSERYCRISEAHEKRLKPTFRMGLRHTLYTGERNPEELRIAISSFFIRRTKSEVLRLAPKRRVKVLFNTELARPRKNLAITDHPTQDKLAEFRAAAIEKQPDTLEYLKNFRQQTQDKIIVFAHHVDFLSAIFAGFSDRAIKIDGSTPTAKRSQILNQFKTDPKIDVAVLSLTTCSAGLNLTCANIVIFAELFWTPGDIFQAENRVHRIGQQKKVEVYYLIGSWSDHGMWLKMLSKEKTLKNIGVSDIALKNIETAEFTPGQKSLLMYNTHQASTKNAF</sequence>
<dbReference type="Gene3D" id="3.40.50.10810">
    <property type="entry name" value="Tandem AAA-ATPase domain"/>
    <property type="match status" value="1"/>
</dbReference>
<dbReference type="VEuPathDB" id="MicrosporidiaDB:NEDG_01741"/>
<keyword evidence="1" id="KW-0547">Nucleotide-binding</keyword>
<keyword evidence="3" id="KW-0067">ATP-binding</keyword>
<dbReference type="EMBL" id="LTDL01000037">
    <property type="protein sequence ID" value="OAG30158.1"/>
    <property type="molecule type" value="Genomic_DNA"/>
</dbReference>
<dbReference type="GO" id="GO:0031297">
    <property type="term" value="P:replication fork processing"/>
    <property type="evidence" value="ECO:0007669"/>
    <property type="project" value="TreeGrafter"/>
</dbReference>
<dbReference type="GO" id="GO:0043596">
    <property type="term" value="C:nuclear replication fork"/>
    <property type="evidence" value="ECO:0007669"/>
    <property type="project" value="TreeGrafter"/>
</dbReference>
<comment type="caution">
    <text evidence="6">The sequence shown here is derived from an EMBL/GenBank/DDBJ whole genome shotgun (WGS) entry which is preliminary data.</text>
</comment>
<dbReference type="PROSITE" id="PS51192">
    <property type="entry name" value="HELICASE_ATP_BIND_1"/>
    <property type="match status" value="1"/>
</dbReference>
<feature type="domain" description="Helicase C-terminal" evidence="5">
    <location>
        <begin position="409"/>
        <end position="560"/>
    </location>
</feature>
<gene>
    <name evidence="6" type="ORF">NEDG_01741</name>
</gene>
<name>A0A177EE89_9MICR</name>
<dbReference type="OrthoDB" id="2194725at2759"/>
<evidence type="ECO:0000259" key="4">
    <source>
        <dbReference type="PROSITE" id="PS51192"/>
    </source>
</evidence>
<dbReference type="InterPro" id="IPR014001">
    <property type="entry name" value="Helicase_ATP-bd"/>
</dbReference>
<dbReference type="InterPro" id="IPR001650">
    <property type="entry name" value="Helicase_C-like"/>
</dbReference>
<feature type="domain" description="Helicase ATP-binding" evidence="4">
    <location>
        <begin position="140"/>
        <end position="301"/>
    </location>
</feature>
<dbReference type="PROSITE" id="PS51194">
    <property type="entry name" value="HELICASE_CTER"/>
    <property type="match status" value="1"/>
</dbReference>
<evidence type="ECO:0000313" key="7">
    <source>
        <dbReference type="Proteomes" id="UP000185944"/>
    </source>
</evidence>
<evidence type="ECO:0000256" key="3">
    <source>
        <dbReference type="ARBA" id="ARBA00022840"/>
    </source>
</evidence>
<protein>
    <submittedName>
        <fullName evidence="6">SWI/SNF-related matrix-associated actin-dependent regulator of chromatin subfamily A-like protein 1</fullName>
    </submittedName>
</protein>
<dbReference type="PANTHER" id="PTHR45766">
    <property type="entry name" value="DNA ANNEALING HELICASE AND ENDONUCLEASE ZRANB3 FAMILY MEMBER"/>
    <property type="match status" value="1"/>
</dbReference>
<proteinExistence type="predicted"/>
<dbReference type="SMART" id="SM00487">
    <property type="entry name" value="DEXDc"/>
    <property type="match status" value="1"/>
</dbReference>
<dbReference type="Pfam" id="PF00176">
    <property type="entry name" value="SNF2-rel_dom"/>
    <property type="match status" value="1"/>
</dbReference>
<evidence type="ECO:0000313" key="6">
    <source>
        <dbReference type="EMBL" id="OAG30158.1"/>
    </source>
</evidence>
<dbReference type="GO" id="GO:0016787">
    <property type="term" value="F:hydrolase activity"/>
    <property type="evidence" value="ECO:0007669"/>
    <property type="project" value="UniProtKB-KW"/>
</dbReference>
<evidence type="ECO:0000256" key="2">
    <source>
        <dbReference type="ARBA" id="ARBA00022801"/>
    </source>
</evidence>
<dbReference type="InterPro" id="IPR000330">
    <property type="entry name" value="SNF2_N"/>
</dbReference>
<dbReference type="GeneID" id="93648091"/>
<dbReference type="Pfam" id="PF00271">
    <property type="entry name" value="Helicase_C"/>
    <property type="match status" value="1"/>
</dbReference>
<dbReference type="Proteomes" id="UP000185944">
    <property type="component" value="Unassembled WGS sequence"/>
</dbReference>
<reference evidence="6 7" key="1">
    <citation type="submission" date="2016-02" db="EMBL/GenBank/DDBJ databases">
        <title>Discovery of a natural microsporidian pathogen with a broad tissue tropism in Caenorhabditis elegans.</title>
        <authorList>
            <person name="Luallen R.J."/>
            <person name="Reinke A.W."/>
            <person name="Tong L."/>
            <person name="Botts M.R."/>
            <person name="Felix M.-A."/>
            <person name="Troemel E.R."/>
        </authorList>
    </citation>
    <scope>NUCLEOTIDE SEQUENCE [LARGE SCALE GENOMIC DNA]</scope>
    <source>
        <strain evidence="6 7">JUm2807</strain>
    </source>
</reference>
<evidence type="ECO:0000259" key="5">
    <source>
        <dbReference type="PROSITE" id="PS51194"/>
    </source>
</evidence>
<keyword evidence="7" id="KW-1185">Reference proteome</keyword>
<dbReference type="InterPro" id="IPR027417">
    <property type="entry name" value="P-loop_NTPase"/>
</dbReference>
<dbReference type="InterPro" id="IPR049730">
    <property type="entry name" value="SNF2/RAD54-like_C"/>
</dbReference>
<dbReference type="Gene3D" id="3.40.50.300">
    <property type="entry name" value="P-loop containing nucleotide triphosphate hydrolases"/>
    <property type="match status" value="1"/>
</dbReference>
<dbReference type="GO" id="GO:0006281">
    <property type="term" value="P:DNA repair"/>
    <property type="evidence" value="ECO:0007669"/>
    <property type="project" value="TreeGrafter"/>
</dbReference>